<evidence type="ECO:0000256" key="2">
    <source>
        <dbReference type="ARBA" id="ARBA00022741"/>
    </source>
</evidence>
<evidence type="ECO:0000256" key="4">
    <source>
        <dbReference type="ARBA" id="ARBA00022840"/>
    </source>
</evidence>
<comment type="caution">
    <text evidence="7">The sequence shown here is derived from an EMBL/GenBank/DDBJ whole genome shotgun (WGS) entry which is preliminary data.</text>
</comment>
<proteinExistence type="predicted"/>
<protein>
    <submittedName>
        <fullName evidence="7">Serine/threonine-protein kinase</fullName>
        <ecNumber evidence="7">2.7.11.1</ecNumber>
    </submittedName>
</protein>
<reference evidence="8" key="1">
    <citation type="journal article" date="2019" name="Int. J. Syst. Evol. Microbiol.">
        <title>The Global Catalogue of Microorganisms (GCM) 10K type strain sequencing project: providing services to taxonomists for standard genome sequencing and annotation.</title>
        <authorList>
            <consortium name="The Broad Institute Genomics Platform"/>
            <consortium name="The Broad Institute Genome Sequencing Center for Infectious Disease"/>
            <person name="Wu L."/>
            <person name="Ma J."/>
        </authorList>
    </citation>
    <scope>NUCLEOTIDE SEQUENCE [LARGE SCALE GENOMIC DNA]</scope>
    <source>
        <strain evidence="8">CCUG 57942</strain>
    </source>
</reference>
<keyword evidence="1 7" id="KW-0808">Transferase</keyword>
<dbReference type="EC" id="2.7.11.1" evidence="7"/>
<dbReference type="SUPFAM" id="SSF56112">
    <property type="entry name" value="Protein kinase-like (PK-like)"/>
    <property type="match status" value="1"/>
</dbReference>
<keyword evidence="3 7" id="KW-0418">Kinase</keyword>
<evidence type="ECO:0000259" key="6">
    <source>
        <dbReference type="PROSITE" id="PS50011"/>
    </source>
</evidence>
<keyword evidence="4" id="KW-0067">ATP-binding</keyword>
<dbReference type="PROSITE" id="PS50011">
    <property type="entry name" value="PROTEIN_KINASE_DOM"/>
    <property type="match status" value="1"/>
</dbReference>
<dbReference type="Gene3D" id="3.30.200.20">
    <property type="entry name" value="Phosphorylase Kinase, domain 1"/>
    <property type="match status" value="1"/>
</dbReference>
<name>A0ABW4ZDD3_9BACT</name>
<keyword evidence="5" id="KW-0472">Membrane</keyword>
<dbReference type="Pfam" id="PF00069">
    <property type="entry name" value="Pkinase"/>
    <property type="match status" value="1"/>
</dbReference>
<accession>A0ABW4ZDD3</accession>
<gene>
    <name evidence="7" type="ORF">ACFSW8_13290</name>
</gene>
<dbReference type="EMBL" id="JBHUJB010000054">
    <property type="protein sequence ID" value="MFD2159876.1"/>
    <property type="molecule type" value="Genomic_DNA"/>
</dbReference>
<evidence type="ECO:0000313" key="8">
    <source>
        <dbReference type="Proteomes" id="UP001597389"/>
    </source>
</evidence>
<keyword evidence="5" id="KW-0812">Transmembrane</keyword>
<organism evidence="7 8">
    <name type="scientific">Rubritalea tangerina</name>
    <dbReference type="NCBI Taxonomy" id="430798"/>
    <lineage>
        <taxon>Bacteria</taxon>
        <taxon>Pseudomonadati</taxon>
        <taxon>Verrucomicrobiota</taxon>
        <taxon>Verrucomicrobiia</taxon>
        <taxon>Verrucomicrobiales</taxon>
        <taxon>Rubritaleaceae</taxon>
        <taxon>Rubritalea</taxon>
    </lineage>
</organism>
<keyword evidence="8" id="KW-1185">Reference proteome</keyword>
<evidence type="ECO:0000313" key="7">
    <source>
        <dbReference type="EMBL" id="MFD2159876.1"/>
    </source>
</evidence>
<dbReference type="PANTHER" id="PTHR43289">
    <property type="entry name" value="MITOGEN-ACTIVATED PROTEIN KINASE KINASE KINASE 20-RELATED"/>
    <property type="match status" value="1"/>
</dbReference>
<dbReference type="CDD" id="cd14014">
    <property type="entry name" value="STKc_PknB_like"/>
    <property type="match status" value="1"/>
</dbReference>
<dbReference type="InterPro" id="IPR011009">
    <property type="entry name" value="Kinase-like_dom_sf"/>
</dbReference>
<dbReference type="PANTHER" id="PTHR43289:SF34">
    <property type="entry name" value="SERINE_THREONINE-PROTEIN KINASE YBDM-RELATED"/>
    <property type="match status" value="1"/>
</dbReference>
<keyword evidence="2" id="KW-0547">Nucleotide-binding</keyword>
<evidence type="ECO:0000256" key="1">
    <source>
        <dbReference type="ARBA" id="ARBA00022679"/>
    </source>
</evidence>
<evidence type="ECO:0000256" key="5">
    <source>
        <dbReference type="SAM" id="Phobius"/>
    </source>
</evidence>
<dbReference type="GO" id="GO:0004674">
    <property type="term" value="F:protein serine/threonine kinase activity"/>
    <property type="evidence" value="ECO:0007669"/>
    <property type="project" value="UniProtKB-EC"/>
</dbReference>
<dbReference type="Gene3D" id="1.10.510.10">
    <property type="entry name" value="Transferase(Phosphotransferase) domain 1"/>
    <property type="match status" value="1"/>
</dbReference>
<dbReference type="InterPro" id="IPR000719">
    <property type="entry name" value="Prot_kinase_dom"/>
</dbReference>
<feature type="transmembrane region" description="Helical" evidence="5">
    <location>
        <begin position="317"/>
        <end position="337"/>
    </location>
</feature>
<feature type="domain" description="Protein kinase" evidence="6">
    <location>
        <begin position="30"/>
        <end position="292"/>
    </location>
</feature>
<dbReference type="PROSITE" id="PS00108">
    <property type="entry name" value="PROTEIN_KINASE_ST"/>
    <property type="match status" value="1"/>
</dbReference>
<dbReference type="Proteomes" id="UP001597389">
    <property type="component" value="Unassembled WGS sequence"/>
</dbReference>
<sequence>MDVTTLPPYTNVQCPNCGEHSHVKCEIGNYEVYKRQGIGGMSLVFAARDKTLGRKVAIKLLNEDYSRDEKRIAEFEKEAKITAAISHPNVVRVYTVGQAFKRYYIAMELVEGKSLEQLMQREGKLSEEMITRLAIEIVDGLKAAHQEGLIHRDMKPGNVLIDAKGHAKIVDFGLALMTSGGKAIADEIWATPYYVPPETLELKEEDLRSDIYALGASLYHALSGEPPFTTETRSTTELLKIKTDVPRLGKVTSDVSPFLCEVIDKAMAFEPEDRFQSYEEFLAALRQVELFFRTGNEPEALSEPTKTRRMQRKRSHVGLIAGIGGIAAVGVIGAIIASQKEEAVTPDTVVEDSTGTDVEAPVNDDEARRVLIAAELRNAQHLLDQKKYLEAHRKYLRLAQGEGMESETVYWAGTRSAIAAWLAGDAEGARVALRQILRKQEKSGGAKSSVDKKLQVAMSRLLDLKPITIESTTSSQDDLDIMILFASALKEWEQGHWQNAEILFDTLKLAKTEGDQRSLERFKGLADDYLSDYRLLASYRKGLEPGDVAEAKKLQLEILAARDKLKTRGRARFNTIEWQRQLNSSIATMQKSSELSKQREREQRDSAVRKWREAKKSALGSLERHEFGRARKALESVEALSESDKAWRESTLYLTQSVVNLYRATFEALDGKSAEFEVRRLDGMEEYSKILGVEEKGLKVEGKRGREVLLPWRELSPYTMLELHKKIPTSHLDEKQKAERREQLVAYCWLSGLDVKAKSGAASLAEDSPEFAARWKKCMEAVD</sequence>
<dbReference type="RefSeq" id="WP_377178466.1">
    <property type="nucleotide sequence ID" value="NZ_JBHUJB010000054.1"/>
</dbReference>
<evidence type="ECO:0000256" key="3">
    <source>
        <dbReference type="ARBA" id="ARBA00022777"/>
    </source>
</evidence>
<dbReference type="SMART" id="SM00220">
    <property type="entry name" value="S_TKc"/>
    <property type="match status" value="1"/>
</dbReference>
<keyword evidence="5" id="KW-1133">Transmembrane helix</keyword>
<dbReference type="InterPro" id="IPR008271">
    <property type="entry name" value="Ser/Thr_kinase_AS"/>
</dbReference>